<keyword evidence="10" id="KW-1185">Reference proteome</keyword>
<dbReference type="AlphaFoldDB" id="A0A841KHM8"/>
<name>A0A841KHM8_9HYPH</name>
<sequence length="460" mass="47891">MMQGEQPYTPVRQARFVIVALFAGALTGIFGGLFHVAAESLVFWPAWLGRHLDGWALVVACSLVTMAATLFAAWLTRRYASEAGGSGVPEIEGSIEGLREVRWQRVLPVKFTAGVAAIGSGLVLGREGPTIHMGGSAALAAADLCKVDGVDRRALLAAGAAAGLACAFNAPMSAVLFVIEETRRQFPYSFRTYMGVFAAAIAGTTVTELISGLRPFMFIETSRAALGALPAFALLGLLLGVVGVLFNHGILRMLDLAAAMQRRVPYLWPALVGLAIGALLTLAPQTVTGGERVIAELVVATPAFSVLLFLAVARFFTSVVSYSAGTPGGIFAPLLTLATCIGLAFGMAFDMAVPGLLRSLEVTPVSFGVVAMAALFSASVRAPAVGIVLVVELTGAYALTLPMLAACLASSLVAEWLGGRPIYEQMLERTLKQAGVVPPAEVQPEAGLTADAGLRRSKGA</sequence>
<comment type="caution">
    <text evidence="9">The sequence shown here is derived from an EMBL/GenBank/DDBJ whole genome shotgun (WGS) entry which is preliminary data.</text>
</comment>
<feature type="transmembrane region" description="Helical" evidence="8">
    <location>
        <begin position="266"/>
        <end position="283"/>
    </location>
</feature>
<evidence type="ECO:0000313" key="9">
    <source>
        <dbReference type="EMBL" id="MBB6168903.1"/>
    </source>
</evidence>
<dbReference type="GO" id="GO:0005247">
    <property type="term" value="F:voltage-gated chloride channel activity"/>
    <property type="evidence" value="ECO:0007669"/>
    <property type="project" value="TreeGrafter"/>
</dbReference>
<dbReference type="Pfam" id="PF00654">
    <property type="entry name" value="Voltage_CLC"/>
    <property type="match status" value="1"/>
</dbReference>
<feature type="transmembrane region" description="Helical" evidence="8">
    <location>
        <begin position="396"/>
        <end position="417"/>
    </location>
</feature>
<dbReference type="InterPro" id="IPR001807">
    <property type="entry name" value="ClC"/>
</dbReference>
<dbReference type="CDD" id="cd01031">
    <property type="entry name" value="EriC"/>
    <property type="match status" value="1"/>
</dbReference>
<evidence type="ECO:0000256" key="8">
    <source>
        <dbReference type="SAM" id="Phobius"/>
    </source>
</evidence>
<feature type="transmembrane region" description="Helical" evidence="8">
    <location>
        <begin position="225"/>
        <end position="246"/>
    </location>
</feature>
<keyword evidence="6 8" id="KW-0472">Membrane</keyword>
<feature type="transmembrane region" description="Helical" evidence="8">
    <location>
        <begin position="154"/>
        <end position="179"/>
    </location>
</feature>
<evidence type="ECO:0000256" key="6">
    <source>
        <dbReference type="ARBA" id="ARBA00023136"/>
    </source>
</evidence>
<evidence type="ECO:0000313" key="10">
    <source>
        <dbReference type="Proteomes" id="UP000588017"/>
    </source>
</evidence>
<comment type="subcellular location">
    <subcellularLocation>
        <location evidence="1">Membrane</location>
        <topology evidence="1">Multi-pass membrane protein</topology>
    </subcellularLocation>
</comment>
<evidence type="ECO:0000256" key="4">
    <source>
        <dbReference type="ARBA" id="ARBA00022989"/>
    </source>
</evidence>
<dbReference type="Proteomes" id="UP000588017">
    <property type="component" value="Unassembled WGS sequence"/>
</dbReference>
<feature type="transmembrane region" description="Helical" evidence="8">
    <location>
        <begin position="16"/>
        <end position="34"/>
    </location>
</feature>
<evidence type="ECO:0000256" key="1">
    <source>
        <dbReference type="ARBA" id="ARBA00004141"/>
    </source>
</evidence>
<protein>
    <submittedName>
        <fullName evidence="9">CIC family chloride channel protein</fullName>
    </submittedName>
</protein>
<evidence type="ECO:0000256" key="7">
    <source>
        <dbReference type="ARBA" id="ARBA00023214"/>
    </source>
</evidence>
<keyword evidence="7" id="KW-0868">Chloride</keyword>
<keyword evidence="4 8" id="KW-1133">Transmembrane helix</keyword>
<dbReference type="PANTHER" id="PTHR45711:SF6">
    <property type="entry name" value="CHLORIDE CHANNEL PROTEIN"/>
    <property type="match status" value="1"/>
</dbReference>
<feature type="transmembrane region" description="Helical" evidence="8">
    <location>
        <begin position="365"/>
        <end position="390"/>
    </location>
</feature>
<dbReference type="PRINTS" id="PR00762">
    <property type="entry name" value="CLCHANNEL"/>
</dbReference>
<feature type="transmembrane region" description="Helical" evidence="8">
    <location>
        <begin position="295"/>
        <end position="316"/>
    </location>
</feature>
<dbReference type="Gene3D" id="1.10.3080.10">
    <property type="entry name" value="Clc chloride channel"/>
    <property type="match status" value="1"/>
</dbReference>
<proteinExistence type="predicted"/>
<feature type="transmembrane region" description="Helical" evidence="8">
    <location>
        <begin position="328"/>
        <end position="353"/>
    </location>
</feature>
<dbReference type="SUPFAM" id="SSF81340">
    <property type="entry name" value="Clc chloride channel"/>
    <property type="match status" value="1"/>
</dbReference>
<feature type="transmembrane region" description="Helical" evidence="8">
    <location>
        <begin position="54"/>
        <end position="75"/>
    </location>
</feature>
<dbReference type="InterPro" id="IPR014743">
    <property type="entry name" value="Cl-channel_core"/>
</dbReference>
<evidence type="ECO:0000256" key="5">
    <source>
        <dbReference type="ARBA" id="ARBA00023065"/>
    </source>
</evidence>
<dbReference type="GO" id="GO:0005886">
    <property type="term" value="C:plasma membrane"/>
    <property type="evidence" value="ECO:0007669"/>
    <property type="project" value="TreeGrafter"/>
</dbReference>
<accession>A0A841KHM8</accession>
<dbReference type="PANTHER" id="PTHR45711">
    <property type="entry name" value="CHLORIDE CHANNEL PROTEIN"/>
    <property type="match status" value="1"/>
</dbReference>
<reference evidence="9 10" key="1">
    <citation type="submission" date="2020-08" db="EMBL/GenBank/DDBJ databases">
        <title>Genomic Encyclopedia of Type Strains, Phase IV (KMG-IV): sequencing the most valuable type-strain genomes for metagenomic binning, comparative biology and taxonomic classification.</title>
        <authorList>
            <person name="Goeker M."/>
        </authorList>
    </citation>
    <scope>NUCLEOTIDE SEQUENCE [LARGE SCALE GENOMIC DNA]</scope>
    <source>
        <strain evidence="9 10">DSM 101465</strain>
    </source>
</reference>
<keyword evidence="5" id="KW-0406">Ion transport</keyword>
<dbReference type="NCBIfam" id="NF003640">
    <property type="entry name" value="PRK05277.1"/>
    <property type="match status" value="1"/>
</dbReference>
<evidence type="ECO:0000256" key="2">
    <source>
        <dbReference type="ARBA" id="ARBA00022448"/>
    </source>
</evidence>
<evidence type="ECO:0000256" key="3">
    <source>
        <dbReference type="ARBA" id="ARBA00022692"/>
    </source>
</evidence>
<organism evidence="9 10">
    <name type="scientific">Chelatococcus composti</name>
    <dbReference type="NCBI Taxonomy" id="1743235"/>
    <lineage>
        <taxon>Bacteria</taxon>
        <taxon>Pseudomonadati</taxon>
        <taxon>Pseudomonadota</taxon>
        <taxon>Alphaproteobacteria</taxon>
        <taxon>Hyphomicrobiales</taxon>
        <taxon>Chelatococcaceae</taxon>
        <taxon>Chelatococcus</taxon>
    </lineage>
</organism>
<dbReference type="RefSeq" id="WP_183335217.1">
    <property type="nucleotide sequence ID" value="NZ_BMHX01000005.1"/>
</dbReference>
<keyword evidence="2" id="KW-0813">Transport</keyword>
<gene>
    <name evidence="9" type="ORF">HNQ73_002540</name>
</gene>
<dbReference type="EMBL" id="JACHEH010000005">
    <property type="protein sequence ID" value="MBB6168903.1"/>
    <property type="molecule type" value="Genomic_DNA"/>
</dbReference>
<feature type="transmembrane region" description="Helical" evidence="8">
    <location>
        <begin position="191"/>
        <end position="213"/>
    </location>
</feature>
<keyword evidence="3 8" id="KW-0812">Transmembrane</keyword>